<evidence type="ECO:0000259" key="10">
    <source>
        <dbReference type="SMART" id="SM00704"/>
    </source>
</evidence>
<keyword evidence="4 9" id="KW-0479">Metal-binding</keyword>
<keyword evidence="7 9" id="KW-0411">Iron-sulfur</keyword>
<dbReference type="PANTHER" id="PTHR13680:SF5">
    <property type="entry name" value="CDGSH IRON-SULFUR DOMAIN-CONTAINING PROTEIN 1"/>
    <property type="match status" value="1"/>
</dbReference>
<dbReference type="SMART" id="SM00704">
    <property type="entry name" value="ZnF_CDGSH"/>
    <property type="match status" value="1"/>
</dbReference>
<accession>A0A0X3P673</accession>
<keyword evidence="9" id="KW-0256">Endoplasmic reticulum</keyword>
<dbReference type="FunFam" id="3.40.5.90:FF:000001">
    <property type="entry name" value="CDGSH iron-sulfur domain-containing protein 1"/>
    <property type="match status" value="1"/>
</dbReference>
<protein>
    <recommendedName>
        <fullName evidence="9">CDGSH iron-sulfur domain-containing protein 2 homologue</fullName>
    </recommendedName>
</protein>
<evidence type="ECO:0000256" key="1">
    <source>
        <dbReference type="ARBA" id="ARBA00004167"/>
    </source>
</evidence>
<keyword evidence="2" id="KW-0812">Transmembrane</keyword>
<dbReference type="GO" id="GO:0010506">
    <property type="term" value="P:regulation of autophagy"/>
    <property type="evidence" value="ECO:0007669"/>
    <property type="project" value="UniProtKB-UniRule"/>
</dbReference>
<evidence type="ECO:0000256" key="9">
    <source>
        <dbReference type="RuleBase" id="RU369084"/>
    </source>
</evidence>
<dbReference type="Gene3D" id="3.40.5.90">
    <property type="entry name" value="CDGSH iron-sulfur domain, mitoNEET-type"/>
    <property type="match status" value="1"/>
</dbReference>
<comment type="similarity">
    <text evidence="9">Belongs to the CISD protein family. CISD2 subfamily.</text>
</comment>
<gene>
    <name evidence="11" type="primary">CISD2</name>
    <name evidence="11" type="ORF">TR86229</name>
</gene>
<comment type="subcellular location">
    <subcellularLocation>
        <location evidence="9">Endoplasmic reticulum membrane</location>
        <topology evidence="9">Single-pass membrane protein</topology>
    </subcellularLocation>
    <subcellularLocation>
        <location evidence="1">Membrane</location>
        <topology evidence="1">Single-pass membrane protein</topology>
    </subcellularLocation>
</comment>
<name>A0A0X3P673_SCHSO</name>
<evidence type="ECO:0000256" key="6">
    <source>
        <dbReference type="ARBA" id="ARBA00023004"/>
    </source>
</evidence>
<dbReference type="Pfam" id="PF09360">
    <property type="entry name" value="zf-CDGSH"/>
    <property type="match status" value="1"/>
</dbReference>
<evidence type="ECO:0000256" key="5">
    <source>
        <dbReference type="ARBA" id="ARBA00022989"/>
    </source>
</evidence>
<feature type="domain" description="Iron-binding zinc finger CDGSH type" evidence="10">
    <location>
        <begin position="78"/>
        <end position="116"/>
    </location>
</feature>
<keyword evidence="5" id="KW-1133">Transmembrane helix</keyword>
<sequence length="132" mass="14787">MNVLHSLVCVHVPSVLQSVPIPKTFRGCFSLSFKELIELSAFTAFSAAIAYSVCYTARSLCSKNLGHINRCYKKEQAKCVDIVDIESIDQKKVFCRCWLSSKFPYCDGSHNKHNEETGDNVGPLIIEPKKTL</sequence>
<dbReference type="InterPro" id="IPR019610">
    <property type="entry name" value="FeS-contain_mitoNEET_N"/>
</dbReference>
<keyword evidence="8" id="KW-0472">Membrane</keyword>
<dbReference type="AlphaFoldDB" id="A0A0X3P673"/>
<keyword evidence="6 9" id="KW-0408">Iron</keyword>
<dbReference type="InterPro" id="IPR045131">
    <property type="entry name" value="CISD1/2"/>
</dbReference>
<evidence type="ECO:0000256" key="7">
    <source>
        <dbReference type="ARBA" id="ARBA00023014"/>
    </source>
</evidence>
<dbReference type="GO" id="GO:0005789">
    <property type="term" value="C:endoplasmic reticulum membrane"/>
    <property type="evidence" value="ECO:0007669"/>
    <property type="project" value="UniProtKB-SubCell"/>
</dbReference>
<dbReference type="PANTHER" id="PTHR13680">
    <property type="entry name" value="CDGSH IRON-SULFUR DOMAIN-CONTAINING PROTEIN 1"/>
    <property type="match status" value="1"/>
</dbReference>
<dbReference type="GO" id="GO:0051537">
    <property type="term" value="F:2 iron, 2 sulfur cluster binding"/>
    <property type="evidence" value="ECO:0007669"/>
    <property type="project" value="UniProtKB-UniRule"/>
</dbReference>
<evidence type="ECO:0000256" key="4">
    <source>
        <dbReference type="ARBA" id="ARBA00022723"/>
    </source>
</evidence>
<proteinExistence type="inferred from homology"/>
<evidence type="ECO:0000256" key="8">
    <source>
        <dbReference type="ARBA" id="ARBA00023136"/>
    </source>
</evidence>
<dbReference type="GO" id="GO:0005741">
    <property type="term" value="C:mitochondrial outer membrane"/>
    <property type="evidence" value="ECO:0007669"/>
    <property type="project" value="TreeGrafter"/>
</dbReference>
<dbReference type="GO" id="GO:0046872">
    <property type="term" value="F:metal ion binding"/>
    <property type="evidence" value="ECO:0007669"/>
    <property type="project" value="UniProtKB-UniRule"/>
</dbReference>
<dbReference type="InterPro" id="IPR018967">
    <property type="entry name" value="FeS-contain_CDGSH-typ"/>
</dbReference>
<dbReference type="InterPro" id="IPR042216">
    <property type="entry name" value="MitoNEET_CISD"/>
</dbReference>
<evidence type="ECO:0000256" key="2">
    <source>
        <dbReference type="ARBA" id="ARBA00022692"/>
    </source>
</evidence>
<comment type="cofactor">
    <cofactor evidence="9">
        <name>[2Fe-2S] cluster</name>
        <dbReference type="ChEBI" id="CHEBI:190135"/>
    </cofactor>
    <text evidence="9">Binds 1 [2Fe-2S] cluster.</text>
</comment>
<reference evidence="11" key="1">
    <citation type="submission" date="2016-01" db="EMBL/GenBank/DDBJ databases">
        <title>Reference transcriptome for the parasite Schistocephalus solidus: insights into the molecular evolution of parasitism.</title>
        <authorList>
            <person name="Hebert F.O."/>
            <person name="Grambauer S."/>
            <person name="Barber I."/>
            <person name="Landry C.R."/>
            <person name="Aubin-Horth N."/>
        </authorList>
    </citation>
    <scope>NUCLEOTIDE SEQUENCE</scope>
</reference>
<keyword evidence="3 9" id="KW-0001">2Fe-2S</keyword>
<dbReference type="Pfam" id="PF10660">
    <property type="entry name" value="MitoNEET_N"/>
    <property type="match status" value="1"/>
</dbReference>
<evidence type="ECO:0000313" key="11">
    <source>
        <dbReference type="EMBL" id="JAP47369.1"/>
    </source>
</evidence>
<dbReference type="EMBL" id="GEEE01015856">
    <property type="protein sequence ID" value="JAP47369.1"/>
    <property type="molecule type" value="Transcribed_RNA"/>
</dbReference>
<organism evidence="11">
    <name type="scientific">Schistocephalus solidus</name>
    <name type="common">Tapeworm</name>
    <dbReference type="NCBI Taxonomy" id="70667"/>
    <lineage>
        <taxon>Eukaryota</taxon>
        <taxon>Metazoa</taxon>
        <taxon>Spiralia</taxon>
        <taxon>Lophotrochozoa</taxon>
        <taxon>Platyhelminthes</taxon>
        <taxon>Cestoda</taxon>
        <taxon>Eucestoda</taxon>
        <taxon>Diphyllobothriidea</taxon>
        <taxon>Diphyllobothriidae</taxon>
        <taxon>Schistocephalus</taxon>
    </lineage>
</organism>
<evidence type="ECO:0000256" key="3">
    <source>
        <dbReference type="ARBA" id="ARBA00022714"/>
    </source>
</evidence>